<dbReference type="AlphaFoldDB" id="A0A3P7N449"/>
<evidence type="ECO:0000313" key="1">
    <source>
        <dbReference type="EMBL" id="VDN30008.1"/>
    </source>
</evidence>
<dbReference type="OrthoDB" id="265717at2759"/>
<keyword evidence="2" id="KW-1185">Reference proteome</keyword>
<reference evidence="1 2" key="1">
    <citation type="submission" date="2018-11" db="EMBL/GenBank/DDBJ databases">
        <authorList>
            <consortium name="Pathogen Informatics"/>
        </authorList>
    </citation>
    <scope>NUCLEOTIDE SEQUENCE [LARGE SCALE GENOMIC DNA]</scope>
</reference>
<name>A0A3P7N449_DIBLA</name>
<evidence type="ECO:0000313" key="2">
    <source>
        <dbReference type="Proteomes" id="UP000281553"/>
    </source>
</evidence>
<dbReference type="EMBL" id="UYRU01079361">
    <property type="protein sequence ID" value="VDN30008.1"/>
    <property type="molecule type" value="Genomic_DNA"/>
</dbReference>
<feature type="non-terminal residue" evidence="1">
    <location>
        <position position="99"/>
    </location>
</feature>
<protein>
    <submittedName>
        <fullName evidence="1">Uncharacterized protein</fullName>
    </submittedName>
</protein>
<gene>
    <name evidence="1" type="ORF">DILT_LOCUS15460</name>
</gene>
<sequence length="99" mass="11556">MLRLFLTARIHPTPSTHIFVSAGVTRFFFQKPFFCLFAFLLLLLFPDALELYKACVAANEDAELNPYFRLFYRHRDSMLMARLCRTVIEDCCVGPDRQS</sequence>
<accession>A0A3P7N449</accession>
<dbReference type="Proteomes" id="UP000281553">
    <property type="component" value="Unassembled WGS sequence"/>
</dbReference>
<proteinExistence type="predicted"/>
<organism evidence="1 2">
    <name type="scientific">Dibothriocephalus latus</name>
    <name type="common">Fish tapeworm</name>
    <name type="synonym">Diphyllobothrium latum</name>
    <dbReference type="NCBI Taxonomy" id="60516"/>
    <lineage>
        <taxon>Eukaryota</taxon>
        <taxon>Metazoa</taxon>
        <taxon>Spiralia</taxon>
        <taxon>Lophotrochozoa</taxon>
        <taxon>Platyhelminthes</taxon>
        <taxon>Cestoda</taxon>
        <taxon>Eucestoda</taxon>
        <taxon>Diphyllobothriidea</taxon>
        <taxon>Diphyllobothriidae</taxon>
        <taxon>Dibothriocephalus</taxon>
    </lineage>
</organism>